<evidence type="ECO:0000256" key="1">
    <source>
        <dbReference type="SAM" id="Phobius"/>
    </source>
</evidence>
<accession>A0A381YAG7</accession>
<reference evidence="2" key="1">
    <citation type="submission" date="2018-05" db="EMBL/GenBank/DDBJ databases">
        <authorList>
            <person name="Lanie J.A."/>
            <person name="Ng W.-L."/>
            <person name="Kazmierczak K.M."/>
            <person name="Andrzejewski T.M."/>
            <person name="Davidsen T.M."/>
            <person name="Wayne K.J."/>
            <person name="Tettelin H."/>
            <person name="Glass J.I."/>
            <person name="Rusch D."/>
            <person name="Podicherti R."/>
            <person name="Tsui H.-C.T."/>
            <person name="Winkler M.E."/>
        </authorList>
    </citation>
    <scope>NUCLEOTIDE SEQUENCE</scope>
</reference>
<evidence type="ECO:0008006" key="3">
    <source>
        <dbReference type="Google" id="ProtNLM"/>
    </source>
</evidence>
<keyword evidence="1" id="KW-1133">Transmembrane helix</keyword>
<dbReference type="SUPFAM" id="SSF53448">
    <property type="entry name" value="Nucleotide-diphospho-sugar transferases"/>
    <property type="match status" value="1"/>
</dbReference>
<feature type="non-terminal residue" evidence="2">
    <location>
        <position position="1"/>
    </location>
</feature>
<protein>
    <recommendedName>
        <fullName evidence="3">Glycosyltransferase 2-like domain-containing protein</fullName>
    </recommendedName>
</protein>
<name>A0A381YAG7_9ZZZZ</name>
<organism evidence="2">
    <name type="scientific">marine metagenome</name>
    <dbReference type="NCBI Taxonomy" id="408172"/>
    <lineage>
        <taxon>unclassified sequences</taxon>
        <taxon>metagenomes</taxon>
        <taxon>ecological metagenomes</taxon>
    </lineage>
</organism>
<dbReference type="EMBL" id="UINC01017686">
    <property type="protein sequence ID" value="SVA73612.1"/>
    <property type="molecule type" value="Genomic_DNA"/>
</dbReference>
<dbReference type="InterPro" id="IPR029044">
    <property type="entry name" value="Nucleotide-diphossugar_trans"/>
</dbReference>
<keyword evidence="1" id="KW-0472">Membrane</keyword>
<gene>
    <name evidence="2" type="ORF">METZ01_LOCUS126466</name>
</gene>
<sequence length="189" mass="22272">VNNFPEWIIVCNNDILFNKSDLLSKILSFNAKDYPVLAPAILSSRTNKNLNPFMIKPINVIAKIYYSIFYLNSILGFIIYKTRQLIKIFYTRSNKVIDKGGFIYAPHGSFIIFSKYFFNNGGYLDQNLTMYGEEFTTAEIAKRLRIPIYYEPDIEVVHVEHSSNKINWFNSFHLTKKAYYYFLMEYLND</sequence>
<dbReference type="AlphaFoldDB" id="A0A381YAG7"/>
<evidence type="ECO:0000313" key="2">
    <source>
        <dbReference type="EMBL" id="SVA73612.1"/>
    </source>
</evidence>
<proteinExistence type="predicted"/>
<dbReference type="Gene3D" id="3.90.550.10">
    <property type="entry name" value="Spore Coat Polysaccharide Biosynthesis Protein SpsA, Chain A"/>
    <property type="match status" value="1"/>
</dbReference>
<feature type="transmembrane region" description="Helical" evidence="1">
    <location>
        <begin position="60"/>
        <end position="80"/>
    </location>
</feature>
<keyword evidence="1" id="KW-0812">Transmembrane</keyword>